<proteinExistence type="predicted"/>
<dbReference type="Gene3D" id="1.20.5.1930">
    <property type="match status" value="1"/>
</dbReference>
<dbReference type="InterPro" id="IPR050482">
    <property type="entry name" value="Sensor_HK_TwoCompSys"/>
</dbReference>
<dbReference type="RefSeq" id="WP_133981356.1">
    <property type="nucleotide sequence ID" value="NZ_SOCE01000001.1"/>
</dbReference>
<evidence type="ECO:0000256" key="1">
    <source>
        <dbReference type="ARBA" id="ARBA00000085"/>
    </source>
</evidence>
<keyword evidence="4" id="KW-0808">Transferase</keyword>
<evidence type="ECO:0000256" key="5">
    <source>
        <dbReference type="ARBA" id="ARBA00022741"/>
    </source>
</evidence>
<sequence>MNEAIAPVRGPAGHGARLRAAISRRVVRDAFTLDVLLAIAGLAVTQVRIIQSQHGWPYAPLALQVIVAVAPALIAIRRVDPVLATAGLALGAYTSLLLGQTDWVLLIGCALALWSLAGRCRAVPTVGVTAVVAVAPLLASGSVGILAWDLYPEIFQEFTSPDGSHGSTGRTPSAVYDQIANMSWPWWISAALAFAGLAGLAALHRWNRPRVLATTGERFDDVRRVLGEPNHALAVDLLLATAMASLLLMDIWHGKNLGNWWTAPHWMQYAIGFAPLTLVLRRLCPEVPVVVMAAAGLLTYWQTEERWTLLIALTIALYTLAVLRPLPVALPVAVVALTAPPVVAATAGFGLISALFPVVRNRWFPSEGLDTNWDYQDLVGRQWPVTLSAILLLPVCLGVVGRLYQRTRVARLREVELEEQNRQREETQILLEGRSQIARDLHDVVAHHVNLMVIQAETGPDLAQRDLDEVLAGFQRIGDAGRRALGELDRMLSALRDAEGRPDPALAPQPGLDQITELTNGLLEQGLPVALELRGSAVGVPDGIQLTAYRLVQEALTNVVKHAGASAVEVLVEITSDNGVRVCVTDDGKGFDPDGDRAGRHGLTGMYERVRVHNGTLTISSTQECGTTLSAWLPVSEVSV</sequence>
<feature type="transmembrane region" description="Helical" evidence="9">
    <location>
        <begin position="330"/>
        <end position="356"/>
    </location>
</feature>
<evidence type="ECO:0000256" key="3">
    <source>
        <dbReference type="ARBA" id="ARBA00022553"/>
    </source>
</evidence>
<feature type="transmembrane region" description="Helical" evidence="9">
    <location>
        <begin position="126"/>
        <end position="148"/>
    </location>
</feature>
<dbReference type="GO" id="GO:0000155">
    <property type="term" value="F:phosphorelay sensor kinase activity"/>
    <property type="evidence" value="ECO:0007669"/>
    <property type="project" value="InterPro"/>
</dbReference>
<dbReference type="PANTHER" id="PTHR24421:SF10">
    <property type="entry name" value="NITRATE_NITRITE SENSOR PROTEIN NARQ"/>
    <property type="match status" value="1"/>
</dbReference>
<dbReference type="Proteomes" id="UP000295151">
    <property type="component" value="Unassembled WGS sequence"/>
</dbReference>
<accession>A0A4R7TH40</accession>
<evidence type="ECO:0000256" key="8">
    <source>
        <dbReference type="ARBA" id="ARBA00023012"/>
    </source>
</evidence>
<keyword evidence="7" id="KW-0067">ATP-binding</keyword>
<evidence type="ECO:0000256" key="6">
    <source>
        <dbReference type="ARBA" id="ARBA00022777"/>
    </source>
</evidence>
<feature type="transmembrane region" description="Helical" evidence="9">
    <location>
        <begin position="307"/>
        <end position="323"/>
    </location>
</feature>
<feature type="transmembrane region" description="Helical" evidence="9">
    <location>
        <begin position="383"/>
        <end position="404"/>
    </location>
</feature>
<dbReference type="InterPro" id="IPR011712">
    <property type="entry name" value="Sig_transdc_His_kin_sub3_dim/P"/>
</dbReference>
<dbReference type="SMART" id="SM00387">
    <property type="entry name" value="HATPase_c"/>
    <property type="match status" value="1"/>
</dbReference>
<keyword evidence="8" id="KW-0902">Two-component regulatory system</keyword>
<evidence type="ECO:0000256" key="4">
    <source>
        <dbReference type="ARBA" id="ARBA00022679"/>
    </source>
</evidence>
<dbReference type="EC" id="2.7.13.3" evidence="2"/>
<organism evidence="11 12">
    <name type="scientific">Kribbella voronezhensis</name>
    <dbReference type="NCBI Taxonomy" id="2512212"/>
    <lineage>
        <taxon>Bacteria</taxon>
        <taxon>Bacillati</taxon>
        <taxon>Actinomycetota</taxon>
        <taxon>Actinomycetes</taxon>
        <taxon>Propionibacteriales</taxon>
        <taxon>Kribbellaceae</taxon>
        <taxon>Kribbella</taxon>
    </lineage>
</organism>
<feature type="transmembrane region" description="Helical" evidence="9">
    <location>
        <begin position="88"/>
        <end position="114"/>
    </location>
</feature>
<feature type="transmembrane region" description="Helical" evidence="9">
    <location>
        <begin position="233"/>
        <end position="252"/>
    </location>
</feature>
<keyword evidence="9" id="KW-0812">Transmembrane</keyword>
<keyword evidence="5" id="KW-0547">Nucleotide-binding</keyword>
<feature type="transmembrane region" description="Helical" evidence="9">
    <location>
        <begin position="184"/>
        <end position="203"/>
    </location>
</feature>
<comment type="caution">
    <text evidence="11">The sequence shown here is derived from an EMBL/GenBank/DDBJ whole genome shotgun (WGS) entry which is preliminary data.</text>
</comment>
<reference evidence="11 12" key="1">
    <citation type="submission" date="2019-03" db="EMBL/GenBank/DDBJ databases">
        <title>Genomic Encyclopedia of Type Strains, Phase III (KMG-III): the genomes of soil and plant-associated and newly described type strains.</title>
        <authorList>
            <person name="Whitman W."/>
        </authorList>
    </citation>
    <scope>NUCLEOTIDE SEQUENCE [LARGE SCALE GENOMIC DNA]</scope>
    <source>
        <strain evidence="11 12">VKM Ac-2575</strain>
    </source>
</reference>
<comment type="catalytic activity">
    <reaction evidence="1">
        <text>ATP + protein L-histidine = ADP + protein N-phospho-L-histidine.</text>
        <dbReference type="EC" id="2.7.13.3"/>
    </reaction>
</comment>
<evidence type="ECO:0000256" key="2">
    <source>
        <dbReference type="ARBA" id="ARBA00012438"/>
    </source>
</evidence>
<dbReference type="InterPro" id="IPR036890">
    <property type="entry name" value="HATPase_C_sf"/>
</dbReference>
<dbReference type="Gene3D" id="3.30.565.10">
    <property type="entry name" value="Histidine kinase-like ATPase, C-terminal domain"/>
    <property type="match status" value="1"/>
</dbReference>
<dbReference type="AlphaFoldDB" id="A0A4R7TH40"/>
<dbReference type="GO" id="GO:0016020">
    <property type="term" value="C:membrane"/>
    <property type="evidence" value="ECO:0007669"/>
    <property type="project" value="InterPro"/>
</dbReference>
<keyword evidence="3" id="KW-0597">Phosphoprotein</keyword>
<keyword evidence="6 11" id="KW-0418">Kinase</keyword>
<keyword evidence="12" id="KW-1185">Reference proteome</keyword>
<dbReference type="OrthoDB" id="3809844at2"/>
<dbReference type="Pfam" id="PF02518">
    <property type="entry name" value="HATPase_c"/>
    <property type="match status" value="1"/>
</dbReference>
<evidence type="ECO:0000259" key="10">
    <source>
        <dbReference type="SMART" id="SM00387"/>
    </source>
</evidence>
<dbReference type="Pfam" id="PF07730">
    <property type="entry name" value="HisKA_3"/>
    <property type="match status" value="1"/>
</dbReference>
<gene>
    <name evidence="11" type="ORF">EV138_5253</name>
</gene>
<dbReference type="EMBL" id="SOCE01000001">
    <property type="protein sequence ID" value="TDU91642.1"/>
    <property type="molecule type" value="Genomic_DNA"/>
</dbReference>
<evidence type="ECO:0000313" key="12">
    <source>
        <dbReference type="Proteomes" id="UP000295151"/>
    </source>
</evidence>
<feature type="transmembrane region" description="Helical" evidence="9">
    <location>
        <begin position="56"/>
        <end position="76"/>
    </location>
</feature>
<dbReference type="GO" id="GO:0005524">
    <property type="term" value="F:ATP binding"/>
    <property type="evidence" value="ECO:0007669"/>
    <property type="project" value="UniProtKB-KW"/>
</dbReference>
<dbReference type="InterPro" id="IPR003594">
    <property type="entry name" value="HATPase_dom"/>
</dbReference>
<evidence type="ECO:0000256" key="7">
    <source>
        <dbReference type="ARBA" id="ARBA00022840"/>
    </source>
</evidence>
<name>A0A4R7TH40_9ACTN</name>
<dbReference type="CDD" id="cd16917">
    <property type="entry name" value="HATPase_UhpB-NarQ-NarX-like"/>
    <property type="match status" value="1"/>
</dbReference>
<keyword evidence="9" id="KW-1133">Transmembrane helix</keyword>
<protein>
    <recommendedName>
        <fullName evidence="2">histidine kinase</fullName>
        <ecNumber evidence="2">2.7.13.3</ecNumber>
    </recommendedName>
</protein>
<keyword evidence="9" id="KW-0472">Membrane</keyword>
<dbReference type="PANTHER" id="PTHR24421">
    <property type="entry name" value="NITRATE/NITRITE SENSOR PROTEIN NARX-RELATED"/>
    <property type="match status" value="1"/>
</dbReference>
<evidence type="ECO:0000313" key="11">
    <source>
        <dbReference type="EMBL" id="TDU91642.1"/>
    </source>
</evidence>
<feature type="domain" description="Histidine kinase/HSP90-like ATPase" evidence="10">
    <location>
        <begin position="543"/>
        <end position="637"/>
    </location>
</feature>
<dbReference type="SUPFAM" id="SSF55874">
    <property type="entry name" value="ATPase domain of HSP90 chaperone/DNA topoisomerase II/histidine kinase"/>
    <property type="match status" value="1"/>
</dbReference>
<dbReference type="GO" id="GO:0046983">
    <property type="term" value="F:protein dimerization activity"/>
    <property type="evidence" value="ECO:0007669"/>
    <property type="project" value="InterPro"/>
</dbReference>
<evidence type="ECO:0000256" key="9">
    <source>
        <dbReference type="SAM" id="Phobius"/>
    </source>
</evidence>